<name>A0A7C9HEI7_9BACT</name>
<evidence type="ECO:0000313" key="2">
    <source>
        <dbReference type="Proteomes" id="UP000482295"/>
    </source>
</evidence>
<evidence type="ECO:0000313" key="1">
    <source>
        <dbReference type="EMBL" id="MUL28283.1"/>
    </source>
</evidence>
<comment type="caution">
    <text evidence="1">The sequence shown here is derived from an EMBL/GenBank/DDBJ whole genome shotgun (WGS) entry which is preliminary data.</text>
</comment>
<accession>A0A7C9HEI7</accession>
<dbReference type="SMART" id="SM00028">
    <property type="entry name" value="TPR"/>
    <property type="match status" value="4"/>
</dbReference>
<dbReference type="EMBL" id="VVIQ01000008">
    <property type="protein sequence ID" value="MUL28283.1"/>
    <property type="molecule type" value="Genomic_DNA"/>
</dbReference>
<keyword evidence="2" id="KW-1185">Reference proteome</keyword>
<dbReference type="RefSeq" id="WP_155716235.1">
    <property type="nucleotide sequence ID" value="NZ_VVIQ01000008.1"/>
</dbReference>
<dbReference type="AlphaFoldDB" id="A0A7C9HEI7"/>
<dbReference type="InterPro" id="IPR019734">
    <property type="entry name" value="TPR_rpt"/>
</dbReference>
<gene>
    <name evidence="1" type="ORF">F0475_08205</name>
</gene>
<reference evidence="1 2" key="1">
    <citation type="submission" date="2019-09" db="EMBL/GenBank/DDBJ databases">
        <title>Prevotella A2879 sp. nov., isolated from an abscess of a patient.</title>
        <authorList>
            <person name="Buhl M."/>
            <person name="Oberhettinger P."/>
        </authorList>
    </citation>
    <scope>NUCLEOTIDE SEQUENCE [LARGE SCALE GENOMIC DNA]</scope>
    <source>
        <strain evidence="1 2">A2879</strain>
    </source>
</reference>
<organism evidence="1 2">
    <name type="scientific">Prevotella vespertina</name>
    <dbReference type="NCBI Taxonomy" id="2608404"/>
    <lineage>
        <taxon>Bacteria</taxon>
        <taxon>Pseudomonadati</taxon>
        <taxon>Bacteroidota</taxon>
        <taxon>Bacteroidia</taxon>
        <taxon>Bacteroidales</taxon>
        <taxon>Prevotellaceae</taxon>
        <taxon>Prevotella</taxon>
    </lineage>
</organism>
<protein>
    <submittedName>
        <fullName evidence="1">Uncharacterized protein</fullName>
    </submittedName>
</protein>
<dbReference type="Gene3D" id="1.25.40.10">
    <property type="entry name" value="Tetratricopeptide repeat domain"/>
    <property type="match status" value="1"/>
</dbReference>
<dbReference type="Proteomes" id="UP000482295">
    <property type="component" value="Unassembled WGS sequence"/>
</dbReference>
<proteinExistence type="predicted"/>
<dbReference type="SUPFAM" id="SSF48452">
    <property type="entry name" value="TPR-like"/>
    <property type="match status" value="1"/>
</dbReference>
<dbReference type="InterPro" id="IPR011990">
    <property type="entry name" value="TPR-like_helical_dom_sf"/>
</dbReference>
<sequence length="396" mass="46110">MDIYYQSKKFKRLLQRYEELRDNNISEFLDSEDLTDVAEYYYSIGQDEKALETANYTNHLYPTATAPLAFKARMALLTYNNPTLANEIAETIVDKSDLDYLYLKAEIMIADNQVNKADQYLQEQYDNVIDEDDHEEFAIDAAALFADYEEIDYAEKWLNQSTMINEDEYKEIKVRILKGQGKYEASETLINELIDGNPYSCAYWNQLTQIQFLRNDVQGAITSSEYALAINPNDEEALLNKANGLFSLDNFVESLKYYQQYRQTCHHVDFSIIDVTIGHLYLILGHPKEALDFYFQSITESENKDQALINVAISIFDNGYFELTYRILINYLPNAAKDWTEGFAYLARCCYELKKTEEYKQFLQIAIERNPRECQDVLSDLYPPGTEIKDYPSINI</sequence>